<accession>A0A553SPE2</accession>
<organism evidence="1 2">
    <name type="scientific">Niallia circulans</name>
    <name type="common">Bacillus circulans</name>
    <dbReference type="NCBI Taxonomy" id="1397"/>
    <lineage>
        <taxon>Bacteria</taxon>
        <taxon>Bacillati</taxon>
        <taxon>Bacillota</taxon>
        <taxon>Bacilli</taxon>
        <taxon>Bacillales</taxon>
        <taxon>Bacillaceae</taxon>
        <taxon>Niallia</taxon>
    </lineage>
</organism>
<dbReference type="AlphaFoldDB" id="A0A553SPE2"/>
<evidence type="ECO:0000313" key="1">
    <source>
        <dbReference type="EMBL" id="TRZ38851.1"/>
    </source>
</evidence>
<evidence type="ECO:0000313" key="2">
    <source>
        <dbReference type="Proteomes" id="UP000319837"/>
    </source>
</evidence>
<dbReference type="EMBL" id="RIBP01000004">
    <property type="protein sequence ID" value="TRZ38851.1"/>
    <property type="molecule type" value="Genomic_DNA"/>
</dbReference>
<proteinExistence type="predicted"/>
<comment type="caution">
    <text evidence="1">The sequence shown here is derived from an EMBL/GenBank/DDBJ whole genome shotgun (WGS) entry which is preliminary data.</text>
</comment>
<protein>
    <submittedName>
        <fullName evidence="1">Uncharacterized protein</fullName>
    </submittedName>
</protein>
<name>A0A553SPE2_NIACI</name>
<gene>
    <name evidence="1" type="ORF">CEQ21_26150</name>
</gene>
<sequence length="68" mass="8310">MVRQQFFAVFFICKKCFRLHMFFCYFFFIKAKNTLGLSHFLWYNDSVIMCKLMINEIDISGRSEIFED</sequence>
<reference evidence="2" key="1">
    <citation type="submission" date="2018-10" db="EMBL/GenBank/DDBJ databases">
        <title>FDA dAtabase for Regulatory Grade micrObial Sequences (FDA-ARGOS): Supporting development and validation of Infectious Disease Dx tests.</title>
        <authorList>
            <person name="Minogue T."/>
            <person name="Wolcott M."/>
            <person name="Wasieloski L."/>
            <person name="Aguilar W."/>
            <person name="Moore D."/>
            <person name="Tallon L."/>
            <person name="Sadzewicz L."/>
            <person name="Sengamalay N."/>
            <person name="Ott S."/>
            <person name="Godinez A."/>
            <person name="Nagaraj S."/>
            <person name="Vavikolanu K."/>
            <person name="Vyas G."/>
            <person name="Nadendla S."/>
            <person name="George J."/>
            <person name="Sichtig H."/>
        </authorList>
    </citation>
    <scope>NUCLEOTIDE SEQUENCE [LARGE SCALE GENOMIC DNA]</scope>
    <source>
        <strain evidence="2">FDAARGOS_343</strain>
    </source>
</reference>
<dbReference type="Proteomes" id="UP000319837">
    <property type="component" value="Unassembled WGS sequence"/>
</dbReference>